<comment type="subcellular location">
    <subcellularLocation>
        <location evidence="1 8">Cell outer membrane</location>
        <topology evidence="1 8">Multi-pass membrane protein</topology>
    </subcellularLocation>
</comment>
<evidence type="ECO:0000259" key="12">
    <source>
        <dbReference type="Pfam" id="PF07715"/>
    </source>
</evidence>
<dbReference type="InterPro" id="IPR008969">
    <property type="entry name" value="CarboxyPept-like_regulatory"/>
</dbReference>
<evidence type="ECO:0000256" key="4">
    <source>
        <dbReference type="ARBA" id="ARBA00022692"/>
    </source>
</evidence>
<dbReference type="InterPro" id="IPR000531">
    <property type="entry name" value="Beta-barrel_TonB"/>
</dbReference>
<keyword evidence="4 8" id="KW-0812">Transmembrane</keyword>
<feature type="signal peptide" evidence="10">
    <location>
        <begin position="1"/>
        <end position="34"/>
    </location>
</feature>
<reference evidence="13 14" key="1">
    <citation type="submission" date="2020-04" db="EMBL/GenBank/DDBJ databases">
        <title>A Flavivirga sp. nov.</title>
        <authorList>
            <person name="Sun X."/>
        </authorList>
    </citation>
    <scope>NUCLEOTIDE SEQUENCE [LARGE SCALE GENOMIC DNA]</scope>
    <source>
        <strain evidence="13 14">Y03</strain>
    </source>
</reference>
<evidence type="ECO:0000256" key="2">
    <source>
        <dbReference type="ARBA" id="ARBA00022448"/>
    </source>
</evidence>
<dbReference type="PANTHER" id="PTHR40980:SF4">
    <property type="entry name" value="TONB-DEPENDENT RECEPTOR-LIKE BETA-BARREL DOMAIN-CONTAINING PROTEIN"/>
    <property type="match status" value="1"/>
</dbReference>
<comment type="similarity">
    <text evidence="8 9">Belongs to the TonB-dependent receptor family.</text>
</comment>
<keyword evidence="13" id="KW-0675">Receptor</keyword>
<dbReference type="CDD" id="cd01347">
    <property type="entry name" value="ligand_gated_channel"/>
    <property type="match status" value="1"/>
</dbReference>
<dbReference type="InterPro" id="IPR039426">
    <property type="entry name" value="TonB-dep_rcpt-like"/>
</dbReference>
<evidence type="ECO:0000256" key="3">
    <source>
        <dbReference type="ARBA" id="ARBA00022452"/>
    </source>
</evidence>
<evidence type="ECO:0000256" key="10">
    <source>
        <dbReference type="SAM" id="SignalP"/>
    </source>
</evidence>
<dbReference type="InterPro" id="IPR036942">
    <property type="entry name" value="Beta-barrel_TonB_sf"/>
</dbReference>
<evidence type="ECO:0000256" key="6">
    <source>
        <dbReference type="ARBA" id="ARBA00023136"/>
    </source>
</evidence>
<dbReference type="EMBL" id="JABBHF010000002">
    <property type="protein sequence ID" value="NMH86847.1"/>
    <property type="molecule type" value="Genomic_DNA"/>
</dbReference>
<keyword evidence="6 8" id="KW-0472">Membrane</keyword>
<dbReference type="InterPro" id="IPR010104">
    <property type="entry name" value="TonB_rcpt_bac"/>
</dbReference>
<dbReference type="Proteomes" id="UP000746690">
    <property type="component" value="Unassembled WGS sequence"/>
</dbReference>
<keyword evidence="7 8" id="KW-0998">Cell outer membrane</keyword>
<proteinExistence type="inferred from homology"/>
<keyword evidence="2 8" id="KW-0813">Transport</keyword>
<dbReference type="Pfam" id="PF00593">
    <property type="entry name" value="TonB_dep_Rec_b-barrel"/>
    <property type="match status" value="1"/>
</dbReference>
<dbReference type="SUPFAM" id="SSF56935">
    <property type="entry name" value="Porins"/>
    <property type="match status" value="1"/>
</dbReference>
<feature type="domain" description="TonB-dependent receptor-like beta-barrel" evidence="11">
    <location>
        <begin position="512"/>
        <end position="958"/>
    </location>
</feature>
<keyword evidence="10" id="KW-0732">Signal</keyword>
<keyword evidence="5 9" id="KW-0798">TonB box</keyword>
<name>A0ABX1RTG5_9FLAO</name>
<dbReference type="RefSeq" id="WP_169670775.1">
    <property type="nucleotide sequence ID" value="NZ_JABBHF010000002.1"/>
</dbReference>
<evidence type="ECO:0000259" key="11">
    <source>
        <dbReference type="Pfam" id="PF00593"/>
    </source>
</evidence>
<evidence type="ECO:0000256" key="9">
    <source>
        <dbReference type="RuleBase" id="RU003357"/>
    </source>
</evidence>
<feature type="chain" id="PRO_5046011078" evidence="10">
    <location>
        <begin position="35"/>
        <end position="995"/>
    </location>
</feature>
<evidence type="ECO:0000313" key="14">
    <source>
        <dbReference type="Proteomes" id="UP000746690"/>
    </source>
</evidence>
<gene>
    <name evidence="13" type="ORF">HHX25_04980</name>
</gene>
<evidence type="ECO:0000256" key="8">
    <source>
        <dbReference type="PROSITE-ProRule" id="PRU01360"/>
    </source>
</evidence>
<evidence type="ECO:0000256" key="1">
    <source>
        <dbReference type="ARBA" id="ARBA00004571"/>
    </source>
</evidence>
<dbReference type="Gene3D" id="2.60.40.1120">
    <property type="entry name" value="Carboxypeptidase-like, regulatory domain"/>
    <property type="match status" value="1"/>
</dbReference>
<sequence length="995" mass="112922">MKKIIIKQKKCRSYFKRTYFLFLLTSLWCLSTYADSFSQPTVLETKVSVSAKEETLEVLLKKIEQVSDISFVYSKSRTPLNRVLTKTYKNKTIKFILTDALPKTISYEISKNMVVLKKNRHAKVSVFQQTNGKVSGTVFDLSGNFLPYATIVGVEANKGTISGVDGKYTLELPEGNHTLKAKYIGYADKEITVTIRGGKTASADFILQENVESLGDVLVYGSLTRGQAKALNEQKNAENIKNVVSYEQFSKYADRNAAEALQRIPGIALSRDQGEGELISIRGLSPRFNAIQVNGSRVPSPDPDDDRAVGLDLLQADLMESIVVNKTLTPDMDGDAIGGTVNFNLKQAPDKPLLNVSASGGFNQQQSEFEDLGKDLQAFSLVTGKRFFNDKLGLIAAGSYYRTNRGSLLNQYLYTDDTSLNIEEKRNNDYDVRRVRYGVMFSPDIRFDKNHSLKLLMNFNIYDDDEIRRKVDYLVGDEEEEREIRNRGEYQKHFLYQLSGKHNLSGLKISYRFNYTKAEEEMPFRSYWRFARDVDYSGFSNQQLTDLRVTDNVDTNSRLFLNRLRFDNNITEDENIESRLDVSIPFNLFDIDHKIKVGGKFRNKDRLRDQQRSQVKVDDEENPIPLDGGAFRFINVRANDAEVAALGLGEFKLDEDRGDGADYNAKENILAAYIKLTTKFSDKLSLVSGVRYTQTSNQYAAIRADDFSRINKFSYRNFLPSAQAKYNFNDNTLLRLAYSTGFTRPPFGSLIPGPDVIDMDERRISRKNPEIEASRANNFDVIFEKYSKNLGLISVGAFGKFISNQIQRQRTFEEIDDVLYTVYQSVNGENAKALGVEVSFVHKFLNDGVPFLKWFGLNTNYTYAYTEQKISAEEGDEIITRTLPFESPNHIFNVGLFYENPNIGLSFTASGVYRDAILIGLGDSELTDVYFGDEFHLDVSASQKITKNLSVFLQLNNLTDQLEKEVFGDPSKDFSRIHQTEGYGFWGSLGLKFEL</sequence>
<dbReference type="Pfam" id="PF07715">
    <property type="entry name" value="Plug"/>
    <property type="match status" value="1"/>
</dbReference>
<dbReference type="Gene3D" id="2.170.130.10">
    <property type="entry name" value="TonB-dependent receptor, plug domain"/>
    <property type="match status" value="1"/>
</dbReference>
<evidence type="ECO:0000313" key="13">
    <source>
        <dbReference type="EMBL" id="NMH86847.1"/>
    </source>
</evidence>
<evidence type="ECO:0000256" key="5">
    <source>
        <dbReference type="ARBA" id="ARBA00023077"/>
    </source>
</evidence>
<keyword evidence="3 8" id="KW-1134">Transmembrane beta strand</keyword>
<accession>A0ABX1RTG5</accession>
<dbReference type="Gene3D" id="2.40.170.20">
    <property type="entry name" value="TonB-dependent receptor, beta-barrel domain"/>
    <property type="match status" value="1"/>
</dbReference>
<dbReference type="Pfam" id="PF13715">
    <property type="entry name" value="CarbopepD_reg_2"/>
    <property type="match status" value="1"/>
</dbReference>
<dbReference type="GO" id="GO:0003677">
    <property type="term" value="F:DNA binding"/>
    <property type="evidence" value="ECO:0007669"/>
    <property type="project" value="UniProtKB-KW"/>
</dbReference>
<dbReference type="InterPro" id="IPR012910">
    <property type="entry name" value="Plug_dom"/>
</dbReference>
<dbReference type="InterPro" id="IPR037066">
    <property type="entry name" value="Plug_dom_sf"/>
</dbReference>
<organism evidence="13 14">
    <name type="scientific">Flavivirga algicola</name>
    <dbReference type="NCBI Taxonomy" id="2729136"/>
    <lineage>
        <taxon>Bacteria</taxon>
        <taxon>Pseudomonadati</taxon>
        <taxon>Bacteroidota</taxon>
        <taxon>Flavobacteriia</taxon>
        <taxon>Flavobacteriales</taxon>
        <taxon>Flavobacteriaceae</taxon>
        <taxon>Flavivirga</taxon>
    </lineage>
</organism>
<dbReference type="SUPFAM" id="SSF49464">
    <property type="entry name" value="Carboxypeptidase regulatory domain-like"/>
    <property type="match status" value="1"/>
</dbReference>
<dbReference type="NCBIfam" id="TIGR01782">
    <property type="entry name" value="TonB-Xanth-Caul"/>
    <property type="match status" value="1"/>
</dbReference>
<dbReference type="PANTHER" id="PTHR40980">
    <property type="entry name" value="PLUG DOMAIN-CONTAINING PROTEIN"/>
    <property type="match status" value="1"/>
</dbReference>
<keyword evidence="13" id="KW-0238">DNA-binding</keyword>
<protein>
    <submittedName>
        <fullName evidence="13">TonB-dependent receptor</fullName>
    </submittedName>
</protein>
<feature type="domain" description="TonB-dependent receptor plug" evidence="12">
    <location>
        <begin position="237"/>
        <end position="340"/>
    </location>
</feature>
<evidence type="ECO:0000256" key="7">
    <source>
        <dbReference type="ARBA" id="ARBA00023237"/>
    </source>
</evidence>
<dbReference type="PROSITE" id="PS52016">
    <property type="entry name" value="TONB_DEPENDENT_REC_3"/>
    <property type="match status" value="1"/>
</dbReference>
<keyword evidence="14" id="KW-1185">Reference proteome</keyword>
<comment type="caution">
    <text evidence="13">The sequence shown here is derived from an EMBL/GenBank/DDBJ whole genome shotgun (WGS) entry which is preliminary data.</text>
</comment>